<evidence type="ECO:0000313" key="8">
    <source>
        <dbReference type="Proteomes" id="UP000029066"/>
    </source>
</evidence>
<dbReference type="AlphaFoldDB" id="A0A087D7W7"/>
<accession>A0A087D7W7</accession>
<protein>
    <submittedName>
        <fullName evidence="7">Decarboxylase</fullName>
        <ecNumber evidence="7">2.2.1.9</ecNumber>
    </submittedName>
</protein>
<dbReference type="NCBIfam" id="TIGR00173">
    <property type="entry name" value="menD"/>
    <property type="match status" value="1"/>
</dbReference>
<dbReference type="InterPro" id="IPR029061">
    <property type="entry name" value="THDP-binding"/>
</dbReference>
<feature type="domain" description="Thiamine pyrophosphate enzyme N-terminal TPP-binding" evidence="6">
    <location>
        <begin position="8"/>
        <end position="122"/>
    </location>
</feature>
<keyword evidence="3" id="KW-0460">Magnesium</keyword>
<keyword evidence="1 7" id="KW-0808">Transferase</keyword>
<evidence type="ECO:0000256" key="1">
    <source>
        <dbReference type="ARBA" id="ARBA00022679"/>
    </source>
</evidence>
<evidence type="ECO:0000256" key="2">
    <source>
        <dbReference type="ARBA" id="ARBA00022723"/>
    </source>
</evidence>
<dbReference type="Gene3D" id="3.40.50.1220">
    <property type="entry name" value="TPP-binding domain"/>
    <property type="match status" value="1"/>
</dbReference>
<keyword evidence="2" id="KW-0479">Metal-binding</keyword>
<organism evidence="7 8">
    <name type="scientific">Bifidobacterium saguini DSM 23967</name>
    <dbReference type="NCBI Taxonomy" id="1437607"/>
    <lineage>
        <taxon>Bacteria</taxon>
        <taxon>Bacillati</taxon>
        <taxon>Actinomycetota</taxon>
        <taxon>Actinomycetes</taxon>
        <taxon>Bifidobacteriales</taxon>
        <taxon>Bifidobacteriaceae</taxon>
        <taxon>Bifidobacterium</taxon>
    </lineage>
</organism>
<dbReference type="Pfam" id="PF02776">
    <property type="entry name" value="TPP_enzyme_N"/>
    <property type="match status" value="1"/>
</dbReference>
<dbReference type="Proteomes" id="UP000029066">
    <property type="component" value="Unassembled WGS sequence"/>
</dbReference>
<name>A0A087D7W7_9BIFI</name>
<dbReference type="EC" id="2.2.1.9" evidence="7"/>
<dbReference type="EMBL" id="JGZN01000014">
    <property type="protein sequence ID" value="KFI91617.1"/>
    <property type="molecule type" value="Genomic_DNA"/>
</dbReference>
<dbReference type="RefSeq" id="WP_033891675.1">
    <property type="nucleotide sequence ID" value="NZ_JDUT01000016.1"/>
</dbReference>
<dbReference type="PANTHER" id="PTHR42916:SF1">
    <property type="entry name" value="PROTEIN PHYLLO, CHLOROPLASTIC"/>
    <property type="match status" value="1"/>
</dbReference>
<gene>
    <name evidence="7" type="ORF">BISA_2282</name>
</gene>
<dbReference type="PANTHER" id="PTHR42916">
    <property type="entry name" value="2-SUCCINYL-5-ENOLPYRUVYL-6-HYDROXY-3-CYCLOHEXENE-1-CARBOXYLATE SYNTHASE"/>
    <property type="match status" value="1"/>
</dbReference>
<dbReference type="InterPro" id="IPR012001">
    <property type="entry name" value="Thiamin_PyroP_enz_TPP-bd_dom"/>
</dbReference>
<dbReference type="PIRSF" id="PIRSF004983">
    <property type="entry name" value="MenD"/>
    <property type="match status" value="1"/>
</dbReference>
<proteinExistence type="predicted"/>
<dbReference type="GO" id="GO:0030976">
    <property type="term" value="F:thiamine pyrophosphate binding"/>
    <property type="evidence" value="ECO:0007669"/>
    <property type="project" value="InterPro"/>
</dbReference>
<keyword evidence="5" id="KW-0464">Manganese</keyword>
<comment type="caution">
    <text evidence="7">The sequence shown here is derived from an EMBL/GenBank/DDBJ whole genome shotgun (WGS) entry which is preliminary data.</text>
</comment>
<evidence type="ECO:0000256" key="3">
    <source>
        <dbReference type="ARBA" id="ARBA00022842"/>
    </source>
</evidence>
<keyword evidence="4" id="KW-0786">Thiamine pyrophosphate</keyword>
<sequence>MITEIKSYQIIIALLKARGIRHCVLSAGSRNVPFVHSIEEDPFFKCYSVVDERSAGYFALGLSQQLHEPVVISCTSSTATCNYWPPVAEAYYQGVPLIVLTGDRDVAMLGQREDQMIDQVGMYDRHVRKSVNLPVVKTDDDFIYCQRLVNEALLELDHNGQTGPVHINVPMKWYSTSFPVQELPKVTCIERLGHETAAAKWEEKVRELQQAKRILVVCGQSSYISDEQQKQMTEFFHKFNCSISMEYMSNVECEGAINTSVCLDSRFISDKKADELLPDIVISYGGNVMQGVKADLCKRAGQFEHWLIQEDGHVCDLFKSLTTIFECTPEYFFRFFNETAGDDSQNDLVYHHQIEQYAQSVKYHEFPWSNIYAVQHVVTQVPSGSIIHMSINNAIRLTNFFELHPNVKTYANIGTDGIDGCLSSFLGQAIVLGDQPAYLMIGDLAFFYDMNALRIRHIGNNVRIMLLNNHGGEEFYYNGMYQNKASDLHTTARHNTNAKGWAESCGFKYLTASDKDTYNKTLPEFMASESDKPIFFEVFSEMSTDSKAIYDFYNLSRPRDLISDMKREAKEIVKSTIGKETAVKVADKLGIKLK</sequence>
<evidence type="ECO:0000259" key="6">
    <source>
        <dbReference type="Pfam" id="PF02776"/>
    </source>
</evidence>
<reference evidence="7 8" key="1">
    <citation type="submission" date="2014-03" db="EMBL/GenBank/DDBJ databases">
        <title>Genomics of Bifidobacteria.</title>
        <authorList>
            <person name="Ventura M."/>
            <person name="Milani C."/>
            <person name="Lugli G.A."/>
        </authorList>
    </citation>
    <scope>NUCLEOTIDE SEQUENCE [LARGE SCALE GENOMIC DNA]</scope>
    <source>
        <strain evidence="7 8">DSM 23967</strain>
    </source>
</reference>
<dbReference type="InterPro" id="IPR004433">
    <property type="entry name" value="MenaQ_synth_MenD"/>
</dbReference>
<dbReference type="SUPFAM" id="SSF52518">
    <property type="entry name" value="Thiamin diphosphate-binding fold (THDP-binding)"/>
    <property type="match status" value="2"/>
</dbReference>
<dbReference type="GO" id="GO:0009234">
    <property type="term" value="P:menaquinone biosynthetic process"/>
    <property type="evidence" value="ECO:0007669"/>
    <property type="project" value="InterPro"/>
</dbReference>
<dbReference type="STRING" id="1437607.BISA_2282"/>
<dbReference type="CDD" id="cd07037">
    <property type="entry name" value="TPP_PYR_MenD"/>
    <property type="match status" value="1"/>
</dbReference>
<evidence type="ECO:0000313" key="7">
    <source>
        <dbReference type="EMBL" id="KFI91617.1"/>
    </source>
</evidence>
<evidence type="ECO:0000256" key="4">
    <source>
        <dbReference type="ARBA" id="ARBA00023052"/>
    </source>
</evidence>
<dbReference type="GO" id="GO:0070204">
    <property type="term" value="F:2-succinyl-5-enolpyruvyl-6-hydroxy-3-cyclohexene-1-carboxylic-acid synthase activity"/>
    <property type="evidence" value="ECO:0007669"/>
    <property type="project" value="UniProtKB-EC"/>
</dbReference>
<dbReference type="GO" id="GO:0000287">
    <property type="term" value="F:magnesium ion binding"/>
    <property type="evidence" value="ECO:0007669"/>
    <property type="project" value="UniProtKB-ARBA"/>
</dbReference>
<evidence type="ECO:0000256" key="5">
    <source>
        <dbReference type="ARBA" id="ARBA00023211"/>
    </source>
</evidence>
<dbReference type="OrthoDB" id="9791859at2"/>
<dbReference type="Gene3D" id="3.40.50.970">
    <property type="match status" value="2"/>
</dbReference>